<name>A0A4Z2I5R0_9TELE</name>
<comment type="caution">
    <text evidence="2">The sequence shown here is derived from an EMBL/GenBank/DDBJ whole genome shotgun (WGS) entry which is preliminary data.</text>
</comment>
<gene>
    <name evidence="2" type="ORF">EYF80_017219</name>
</gene>
<evidence type="ECO:0000313" key="2">
    <source>
        <dbReference type="EMBL" id="TNN72612.1"/>
    </source>
</evidence>
<dbReference type="Proteomes" id="UP000314294">
    <property type="component" value="Unassembled WGS sequence"/>
</dbReference>
<evidence type="ECO:0000256" key="1">
    <source>
        <dbReference type="SAM" id="Phobius"/>
    </source>
</evidence>
<keyword evidence="3" id="KW-1185">Reference proteome</keyword>
<dbReference type="EMBL" id="SRLO01000135">
    <property type="protein sequence ID" value="TNN72612.1"/>
    <property type="molecule type" value="Genomic_DNA"/>
</dbReference>
<proteinExistence type="predicted"/>
<protein>
    <submittedName>
        <fullName evidence="2">Uncharacterized protein</fullName>
    </submittedName>
</protein>
<accession>A0A4Z2I5R0</accession>
<feature type="transmembrane region" description="Helical" evidence="1">
    <location>
        <begin position="9"/>
        <end position="30"/>
    </location>
</feature>
<evidence type="ECO:0000313" key="3">
    <source>
        <dbReference type="Proteomes" id="UP000314294"/>
    </source>
</evidence>
<feature type="transmembrane region" description="Helical" evidence="1">
    <location>
        <begin position="42"/>
        <end position="64"/>
    </location>
</feature>
<organism evidence="2 3">
    <name type="scientific">Liparis tanakae</name>
    <name type="common">Tanaka's snailfish</name>
    <dbReference type="NCBI Taxonomy" id="230148"/>
    <lineage>
        <taxon>Eukaryota</taxon>
        <taxon>Metazoa</taxon>
        <taxon>Chordata</taxon>
        <taxon>Craniata</taxon>
        <taxon>Vertebrata</taxon>
        <taxon>Euteleostomi</taxon>
        <taxon>Actinopterygii</taxon>
        <taxon>Neopterygii</taxon>
        <taxon>Teleostei</taxon>
        <taxon>Neoteleostei</taxon>
        <taxon>Acanthomorphata</taxon>
        <taxon>Eupercaria</taxon>
        <taxon>Perciformes</taxon>
        <taxon>Cottioidei</taxon>
        <taxon>Cottales</taxon>
        <taxon>Liparidae</taxon>
        <taxon>Liparis</taxon>
    </lineage>
</organism>
<dbReference type="AlphaFoldDB" id="A0A4Z2I5R0"/>
<keyword evidence="1" id="KW-0472">Membrane</keyword>
<feature type="transmembrane region" description="Helical" evidence="1">
    <location>
        <begin position="124"/>
        <end position="151"/>
    </location>
</feature>
<reference evidence="2 3" key="1">
    <citation type="submission" date="2019-03" db="EMBL/GenBank/DDBJ databases">
        <title>First draft genome of Liparis tanakae, snailfish: a comprehensive survey of snailfish specific genes.</title>
        <authorList>
            <person name="Kim W."/>
            <person name="Song I."/>
            <person name="Jeong J.-H."/>
            <person name="Kim D."/>
            <person name="Kim S."/>
            <person name="Ryu S."/>
            <person name="Song J.Y."/>
            <person name="Lee S.K."/>
        </authorList>
    </citation>
    <scope>NUCLEOTIDE SEQUENCE [LARGE SCALE GENOMIC DNA]</scope>
    <source>
        <tissue evidence="2">Muscle</tissue>
    </source>
</reference>
<keyword evidence="1" id="KW-1133">Transmembrane helix</keyword>
<keyword evidence="1" id="KW-0812">Transmembrane</keyword>
<sequence>MASLSVQGVLVRLFLFWLLLFALLLILWLLRILLQLLGLSCLSHLLLCQLPPPLSLSLSILLFVRQGVLGYSRYCGLLVFLKMKLGCNGSCLRLLGCRLLFWLSGIRHPVQGLPQLLVSIHLRLTGTTCTVVFVLIEQPAVVLALDLVLLLQIKQLFWMTS</sequence>